<comment type="caution">
    <text evidence="2">The sequence shown here is derived from an EMBL/GenBank/DDBJ whole genome shotgun (WGS) entry which is preliminary data.</text>
</comment>
<reference evidence="2" key="1">
    <citation type="submission" date="2020-06" db="EMBL/GenBank/DDBJ databases">
        <authorList>
            <consortium name="Plant Systems Biology data submission"/>
        </authorList>
    </citation>
    <scope>NUCLEOTIDE SEQUENCE</scope>
    <source>
        <strain evidence="2">D6</strain>
    </source>
</reference>
<evidence type="ECO:0000313" key="3">
    <source>
        <dbReference type="Proteomes" id="UP001153069"/>
    </source>
</evidence>
<feature type="compositionally biased region" description="Polar residues" evidence="1">
    <location>
        <begin position="47"/>
        <end position="59"/>
    </location>
</feature>
<feature type="compositionally biased region" description="Basic residues" evidence="1">
    <location>
        <begin position="534"/>
        <end position="543"/>
    </location>
</feature>
<feature type="compositionally biased region" description="Low complexity" evidence="1">
    <location>
        <begin position="385"/>
        <end position="409"/>
    </location>
</feature>
<evidence type="ECO:0000313" key="2">
    <source>
        <dbReference type="EMBL" id="CAB9504328.1"/>
    </source>
</evidence>
<feature type="compositionally biased region" description="Polar residues" evidence="1">
    <location>
        <begin position="953"/>
        <end position="962"/>
    </location>
</feature>
<organism evidence="2 3">
    <name type="scientific">Seminavis robusta</name>
    <dbReference type="NCBI Taxonomy" id="568900"/>
    <lineage>
        <taxon>Eukaryota</taxon>
        <taxon>Sar</taxon>
        <taxon>Stramenopiles</taxon>
        <taxon>Ochrophyta</taxon>
        <taxon>Bacillariophyta</taxon>
        <taxon>Bacillariophyceae</taxon>
        <taxon>Bacillariophycidae</taxon>
        <taxon>Naviculales</taxon>
        <taxon>Naviculaceae</taxon>
        <taxon>Seminavis</taxon>
    </lineage>
</organism>
<feature type="compositionally biased region" description="Basic and acidic residues" evidence="1">
    <location>
        <begin position="490"/>
        <end position="501"/>
    </location>
</feature>
<feature type="compositionally biased region" description="Basic and acidic residues" evidence="1">
    <location>
        <begin position="411"/>
        <end position="422"/>
    </location>
</feature>
<accession>A0A9N8HBS3</accession>
<feature type="region of interest" description="Disordered" evidence="1">
    <location>
        <begin position="1"/>
        <end position="30"/>
    </location>
</feature>
<feature type="compositionally biased region" description="Basic residues" evidence="1">
    <location>
        <begin position="147"/>
        <end position="174"/>
    </location>
</feature>
<feature type="compositionally biased region" description="Basic residues" evidence="1">
    <location>
        <begin position="576"/>
        <end position="586"/>
    </location>
</feature>
<feature type="compositionally biased region" description="Basic residues" evidence="1">
    <location>
        <begin position="247"/>
        <end position="266"/>
    </location>
</feature>
<feature type="region of interest" description="Disordered" evidence="1">
    <location>
        <begin position="646"/>
        <end position="703"/>
    </location>
</feature>
<gene>
    <name evidence="2" type="ORF">SEMRO_194_G082680.1</name>
</gene>
<proteinExistence type="predicted"/>
<sequence>MATASLARGSEGGGSLSQRASIAKEKGQRAMMLSTKVRSLRNLMASNPYQLGSNHTSTFAEEEAAVDIDDSINDIDDTTVDLDDNDEFALPDDEPKPNKNHSEGRRLRSPGSPASVISGHDTVFRSMEEGPKVTESPTSSSSTKSKPTCRRKSSKTGSAGRKKAGSNSGKRHSHPTAEELGYEQEDDAVGAKKRSSHPTVEDLGYEDVDAKEPRRCSTGTGARKSSHRQPPSPEELGYENTNAVGPVRRRKSNGVKTSRQQRRRSKSAASSDVESSDLEMDDQGPRRERRAGRKPTNARPAARRTLSRRCSTGSSDEDWTPAQSGRRRAANRRMSTGVSPKDGSLYAAHSEDERLGSEPGKEGARNSGGKTDETGKPSRRDARRNSLLSRASSVGVGLGSSSNGASNSGKTDGKPSRRDSRRNSLLSRASSVGHGLGANNNKTHDEGKSDEVGKPSRRDARRNSLLSRASSEGHGLGGSKEAVNEGNSDETGKPSRRDGRRNSLSRASSVGHGLGGSKKGCNGVTSEEEDKGHSHGRNLKTRRTASERALDETDSQEKASTNPSSSGKGLKSSRNERKHAAHRNRSRFVNQKSCKLAPINRRSKSLRNLMGESSSTSSILKIDGHCSGSGSISSVTMSTGVASKDDYSISSKGPESFQRAKLSSCPSKESTGPERRASALSRWQSDPQSSPNASTEGIPSGQEVSNMCAKRVPPLAQGTANNLRVGAPHPVAPRRQLSAMSGHMSRNSIGSKHSSDLQSLSEADKNFESSIRSSQSRIYPEILIPSTPCRSSGGVSDGMVSLLSTPGSHASSRPNSLQSKLQMLNGDMTPLTSKPKMGGQGFVEPSTPAVSIGVSELGTPSVTAGGYVSELTFGSSGMTGNSSLLSSQSQRSPLDTWMTNVKRVTLHEGEYNRDATPRIVRRHSLDSVSYVEEQPRSNGLSKDSDNAPKAPSRQKSVASILF</sequence>
<name>A0A9N8HBS3_9STRA</name>
<feature type="compositionally biased region" description="Basic and acidic residues" evidence="1">
    <location>
        <begin position="93"/>
        <end position="106"/>
    </location>
</feature>
<feature type="compositionally biased region" description="Polar residues" evidence="1">
    <location>
        <begin position="681"/>
        <end position="703"/>
    </location>
</feature>
<feature type="compositionally biased region" description="Basic and acidic residues" evidence="1">
    <location>
        <begin position="349"/>
        <end position="384"/>
    </location>
</feature>
<feature type="region of interest" description="Disordered" evidence="1">
    <location>
        <begin position="925"/>
        <end position="962"/>
    </location>
</feature>
<evidence type="ECO:0000256" key="1">
    <source>
        <dbReference type="SAM" id="MobiDB-lite"/>
    </source>
</evidence>
<feature type="compositionally biased region" description="Polar residues" evidence="1">
    <location>
        <begin position="558"/>
        <end position="567"/>
    </location>
</feature>
<feature type="compositionally biased region" description="Basic and acidic residues" evidence="1">
    <location>
        <begin position="544"/>
        <end position="557"/>
    </location>
</feature>
<feature type="compositionally biased region" description="Low complexity" evidence="1">
    <location>
        <begin position="136"/>
        <end position="146"/>
    </location>
</feature>
<dbReference type="AlphaFoldDB" id="A0A9N8HBS3"/>
<feature type="region of interest" description="Disordered" evidence="1">
    <location>
        <begin position="47"/>
        <end position="619"/>
    </location>
</feature>
<keyword evidence="3" id="KW-1185">Reference proteome</keyword>
<feature type="compositionally biased region" description="Basic and acidic residues" evidence="1">
    <location>
        <begin position="122"/>
        <end position="132"/>
    </location>
</feature>
<feature type="compositionally biased region" description="Basic and acidic residues" evidence="1">
    <location>
        <begin position="442"/>
        <end position="462"/>
    </location>
</feature>
<dbReference type="Proteomes" id="UP001153069">
    <property type="component" value="Unassembled WGS sequence"/>
</dbReference>
<protein>
    <submittedName>
        <fullName evidence="2">Uncharacterized protein</fullName>
    </submittedName>
</protein>
<feature type="compositionally biased region" description="Acidic residues" evidence="1">
    <location>
        <begin position="60"/>
        <end position="92"/>
    </location>
</feature>
<dbReference type="EMBL" id="CAICTM010000193">
    <property type="protein sequence ID" value="CAB9504328.1"/>
    <property type="molecule type" value="Genomic_DNA"/>
</dbReference>